<evidence type="ECO:0000313" key="2">
    <source>
        <dbReference type="EMBL" id="QDO94675.1"/>
    </source>
</evidence>
<dbReference type="KEGG" id="fop:FNB79_12130"/>
<feature type="transmembrane region" description="Helical" evidence="1">
    <location>
        <begin position="35"/>
        <end position="54"/>
    </location>
</feature>
<keyword evidence="1" id="KW-0472">Membrane</keyword>
<dbReference type="Proteomes" id="UP000319209">
    <property type="component" value="Chromosome"/>
</dbReference>
<protein>
    <submittedName>
        <fullName evidence="2">Uncharacterized protein</fullName>
    </submittedName>
</protein>
<dbReference type="EMBL" id="CP041637">
    <property type="protein sequence ID" value="QDO94675.1"/>
    <property type="molecule type" value="Genomic_DNA"/>
</dbReference>
<proteinExistence type="predicted"/>
<dbReference type="AlphaFoldDB" id="A0A516GT40"/>
<organism evidence="2 3">
    <name type="scientific">Formosa sediminum</name>
    <dbReference type="NCBI Taxonomy" id="2594004"/>
    <lineage>
        <taxon>Bacteria</taxon>
        <taxon>Pseudomonadati</taxon>
        <taxon>Bacteroidota</taxon>
        <taxon>Flavobacteriia</taxon>
        <taxon>Flavobacteriales</taxon>
        <taxon>Flavobacteriaceae</taxon>
        <taxon>Formosa</taxon>
    </lineage>
</organism>
<keyword evidence="1" id="KW-0812">Transmembrane</keyword>
<feature type="transmembrane region" description="Helical" evidence="1">
    <location>
        <begin position="74"/>
        <end position="95"/>
    </location>
</feature>
<feature type="transmembrane region" description="Helical" evidence="1">
    <location>
        <begin position="6"/>
        <end position="23"/>
    </location>
</feature>
<evidence type="ECO:0000313" key="3">
    <source>
        <dbReference type="Proteomes" id="UP000319209"/>
    </source>
</evidence>
<reference evidence="2 3" key="1">
    <citation type="submission" date="2019-07" db="EMBL/GenBank/DDBJ databases">
        <title>Genome sequencing for Formosa sp. PS13.</title>
        <authorList>
            <person name="Park S.-J."/>
        </authorList>
    </citation>
    <scope>NUCLEOTIDE SEQUENCE [LARGE SCALE GENOMIC DNA]</scope>
    <source>
        <strain evidence="2 3">PS13</strain>
    </source>
</reference>
<evidence type="ECO:0000256" key="1">
    <source>
        <dbReference type="SAM" id="Phobius"/>
    </source>
</evidence>
<sequence>MKNIKVLWIILLIITFILFYYLIPLEIYNKSPFIIAGIGGVIFTILLAQAIFNFKNWNDYVVKTKYSGIKKYKYTPLLILPGLVMYFVFFINFSYQKKGNIKESGHKVTGEIIDLTSFQRLKGGGSSSLTIKFSTKEGKELIVDQNVNDISNYYKGQNIELMYSKENPEMINIIPTVKIDYDEIKINEIISLLSVSDKNIHLKKINPEWKKTENNTWVKGQRDRIQITEKNEIACVISDDLIKTYRKELADLNFINMNIEDKGGRELFETSNHRVILNQKTQGIFVVTIVIVVEK</sequence>
<name>A0A516GT40_9FLAO</name>
<gene>
    <name evidence="2" type="ORF">FNB79_12130</name>
</gene>
<keyword evidence="1" id="KW-1133">Transmembrane helix</keyword>
<dbReference type="RefSeq" id="WP_143381554.1">
    <property type="nucleotide sequence ID" value="NZ_CP041637.1"/>
</dbReference>
<dbReference type="OrthoDB" id="799046at2"/>
<keyword evidence="3" id="KW-1185">Reference proteome</keyword>
<accession>A0A516GT40</accession>